<gene>
    <name evidence="1" type="ORF">BWK62_07265</name>
</gene>
<name>A0A246GB54_9FLAO</name>
<dbReference type="Proteomes" id="UP000198034">
    <property type="component" value="Unassembled WGS sequence"/>
</dbReference>
<organism evidence="1 2">
    <name type="scientific">Flavobacterium columnare</name>
    <dbReference type="NCBI Taxonomy" id="996"/>
    <lineage>
        <taxon>Bacteria</taxon>
        <taxon>Pseudomonadati</taxon>
        <taxon>Bacteroidota</taxon>
        <taxon>Flavobacteriia</taxon>
        <taxon>Flavobacteriales</taxon>
        <taxon>Flavobacteriaceae</taxon>
        <taxon>Flavobacterium</taxon>
    </lineage>
</organism>
<comment type="caution">
    <text evidence="1">The sequence shown here is derived from an EMBL/GenBank/DDBJ whole genome shotgun (WGS) entry which is preliminary data.</text>
</comment>
<proteinExistence type="predicted"/>
<protein>
    <recommendedName>
        <fullName evidence="3">DUF839 domain-containing protein</fullName>
    </recommendedName>
</protein>
<dbReference type="EMBL" id="MTCY01000016">
    <property type="protein sequence ID" value="OWP77543.1"/>
    <property type="molecule type" value="Genomic_DNA"/>
</dbReference>
<accession>A0A246GB54</accession>
<reference evidence="1 2" key="1">
    <citation type="journal article" date="2017" name="Infect. Genet. Evol.">
        <title>Comparative genome analysis of fish pathogen Flavobacterium columnare reveals extensive sequence diversity within the species.</title>
        <authorList>
            <person name="Kayansamruaj P."/>
            <person name="Dong H.T."/>
            <person name="Hirono I."/>
            <person name="Kondo H."/>
            <person name="Senapin S."/>
            <person name="Rodkhum C."/>
        </authorList>
    </citation>
    <scope>NUCLEOTIDE SEQUENCE [LARGE SCALE GENOMIC DNA]</scope>
    <source>
        <strain evidence="1 2">1214</strain>
    </source>
</reference>
<evidence type="ECO:0000313" key="1">
    <source>
        <dbReference type="EMBL" id="OWP77543.1"/>
    </source>
</evidence>
<evidence type="ECO:0008006" key="3">
    <source>
        <dbReference type="Google" id="ProtNLM"/>
    </source>
</evidence>
<dbReference type="AlphaFoldDB" id="A0A246GB54"/>
<dbReference type="PROSITE" id="PS51257">
    <property type="entry name" value="PROKAR_LIPOPROTEIN"/>
    <property type="match status" value="1"/>
</dbReference>
<evidence type="ECO:0000313" key="2">
    <source>
        <dbReference type="Proteomes" id="UP000198034"/>
    </source>
</evidence>
<sequence length="484" mass="53930">MNLKNMMFTSFVMATLAACNKNENTTDELPVENTTIEFKNHSLTPALIKTMPEFSTIQTYSLFSSEDRFTNSPDFTFGGTADGSGLIKNIDGTFTFLVNNEDNFSVSKITFDKTFKPITGEYVLNSKGSGTRLCSATLATPEIHGFGPLFLTCGESDSESLVHKITPTDTKVNAHVPKTIPAFGRWSAENAVPLSKNAYPGQTIIMIGDDDNKDYGGQLVMYKSTLGDLNNGKVYVIKRTNNESIETKMTENNTYEIEFVEITNIKTNTGLQNNQTAQAANAIVFGRVEDIDWNKTVGKEREIYFNVTGQNNTGVNANNSRTKYGRLYRLELDPINPLKGKLTVMLDGDNKSGLAKTFQNIDNICVTKNYVYLQEDANGYGDESHDAYIYQYDIAKKTLKIVFELDHRRNDISNKYLGAKSSKGSWEYGALIDISDIINKENTFMLSIQPHSWEKEDFKGKDGGGLRPDEKQGSQVILINGLPR</sequence>